<feature type="compositionally biased region" description="Low complexity" evidence="1">
    <location>
        <begin position="91"/>
        <end position="100"/>
    </location>
</feature>
<evidence type="ECO:0000313" key="2">
    <source>
        <dbReference type="EMBL" id="RLQ14054.1"/>
    </source>
</evidence>
<accession>A0A3L7CXP8</accession>
<feature type="compositionally biased region" description="Polar residues" evidence="1">
    <location>
        <begin position="47"/>
        <end position="70"/>
    </location>
</feature>
<gene>
    <name evidence="2" type="ORF">D9548_08050</name>
</gene>
<name>A0A3L7CXP8_GEOSE</name>
<sequence>MPLTEKEQRFLRQIQTVKNPTPAQQQTLKAIQGKQAKEERFIRQYNEIKQSGGKTSSAQDSTYKLLTGSTYKPPAPSAPKPVTTKPTVVSAPKTTAAPKPTAAPNPATPTVNPYLQSEIDKANRFMRQF</sequence>
<dbReference type="RefSeq" id="WP_121650044.1">
    <property type="nucleotide sequence ID" value="NZ_RCTI01000020.1"/>
</dbReference>
<feature type="region of interest" description="Disordered" evidence="1">
    <location>
        <begin position="47"/>
        <end position="114"/>
    </location>
</feature>
<protein>
    <submittedName>
        <fullName evidence="2">Uncharacterized protein</fullName>
    </submittedName>
</protein>
<organism evidence="2 3">
    <name type="scientific">Geobacillus stearothermophilus</name>
    <name type="common">Bacillus stearothermophilus</name>
    <dbReference type="NCBI Taxonomy" id="1422"/>
    <lineage>
        <taxon>Bacteria</taxon>
        <taxon>Bacillati</taxon>
        <taxon>Bacillota</taxon>
        <taxon>Bacilli</taxon>
        <taxon>Bacillales</taxon>
        <taxon>Anoxybacillaceae</taxon>
        <taxon>Geobacillus</taxon>
    </lineage>
</organism>
<comment type="caution">
    <text evidence="2">The sequence shown here is derived from an EMBL/GenBank/DDBJ whole genome shotgun (WGS) entry which is preliminary data.</text>
</comment>
<proteinExistence type="predicted"/>
<evidence type="ECO:0000256" key="1">
    <source>
        <dbReference type="SAM" id="MobiDB-lite"/>
    </source>
</evidence>
<dbReference type="Proteomes" id="UP000266922">
    <property type="component" value="Unassembled WGS sequence"/>
</dbReference>
<dbReference type="AlphaFoldDB" id="A0A3L7CXP8"/>
<reference evidence="2 3" key="1">
    <citation type="submission" date="2018-10" db="EMBL/GenBank/DDBJ databases">
        <title>Geobacillus stearothermophilus in processing lines of powdered infant formula.</title>
        <authorList>
            <person name="Rhee M.S."/>
            <person name="Choi I.-G."/>
            <person name="Cho T.J."/>
            <person name="Park B."/>
        </authorList>
    </citation>
    <scope>NUCLEOTIDE SEQUENCE [LARGE SCALE GENOMIC DNA]</scope>
    <source>
        <strain evidence="2 3">FHS-PPGT130</strain>
    </source>
</reference>
<dbReference type="EMBL" id="RCTJ01000022">
    <property type="protein sequence ID" value="RLQ14054.1"/>
    <property type="molecule type" value="Genomic_DNA"/>
</dbReference>
<evidence type="ECO:0000313" key="3">
    <source>
        <dbReference type="Proteomes" id="UP000266922"/>
    </source>
</evidence>